<evidence type="ECO:0000313" key="3">
    <source>
        <dbReference type="Proteomes" id="UP000177061"/>
    </source>
</evidence>
<organism evidence="2 3">
    <name type="scientific">Candidatus Portnoybacteria bacterium RIFCSPHIGHO2_12_FULL_38_9</name>
    <dbReference type="NCBI Taxonomy" id="1801997"/>
    <lineage>
        <taxon>Bacteria</taxon>
        <taxon>Candidatus Portnoyibacteriota</taxon>
    </lineage>
</organism>
<name>A0A1G2FER9_9BACT</name>
<dbReference type="STRING" id="1801997.A3J64_03035"/>
<comment type="caution">
    <text evidence="2">The sequence shown here is derived from an EMBL/GenBank/DDBJ whole genome shotgun (WGS) entry which is preliminary data.</text>
</comment>
<dbReference type="EMBL" id="MHNB01000028">
    <property type="protein sequence ID" value="OGZ36297.1"/>
    <property type="molecule type" value="Genomic_DNA"/>
</dbReference>
<feature type="region of interest" description="Disordered" evidence="1">
    <location>
        <begin position="28"/>
        <end position="52"/>
    </location>
</feature>
<sequence length="438" mass="46096">MKKFILQVVSIIVISIGLVLMVKAWTEPTDAPPSGNTPAPLTSSPDGEAKEGGLILNTGGAEIGLIVDRGKVGIGTTDPQTTLHIAGDLTVDGNLNATNISADSSERLRFVEPGGLSTNAWLGNPVHFDLTNLDDNTKRGITMDIRTTNSSGMINTGGLAINIYTPPDNGGDVSAIWLQQTGGGNGLSVYNLSANRPAGYNEYSNDGYAIEAAVDGSKHSIVSQSYNGIAYLGYVAGSNGAGLSIFPTTDTDSGRRALRVANAGNTQEKFFVQMDGFTYVGNNLRATGQVRADSGLCIGEDCRLSWPSQEKQLLYSTLTAYNDGANTIGWEPNKLIGESDDLNFVNVAAVWVYVPSGLSKIEGGVFGLSSNSGQAAVFKICSSAGCSSEWQTTSNRAGWSSLLDIPYSGDGFQLIEIKAAPKTSGYRAGLYGFIIWGE</sequence>
<protein>
    <submittedName>
        <fullName evidence="2">Uncharacterized protein</fullName>
    </submittedName>
</protein>
<feature type="compositionally biased region" description="Polar residues" evidence="1">
    <location>
        <begin position="34"/>
        <end position="45"/>
    </location>
</feature>
<evidence type="ECO:0000256" key="1">
    <source>
        <dbReference type="SAM" id="MobiDB-lite"/>
    </source>
</evidence>
<dbReference type="AlphaFoldDB" id="A0A1G2FER9"/>
<proteinExistence type="predicted"/>
<reference evidence="2 3" key="1">
    <citation type="journal article" date="2016" name="Nat. Commun.">
        <title>Thousands of microbial genomes shed light on interconnected biogeochemical processes in an aquifer system.</title>
        <authorList>
            <person name="Anantharaman K."/>
            <person name="Brown C.T."/>
            <person name="Hug L.A."/>
            <person name="Sharon I."/>
            <person name="Castelle C.J."/>
            <person name="Probst A.J."/>
            <person name="Thomas B.C."/>
            <person name="Singh A."/>
            <person name="Wilkins M.J."/>
            <person name="Karaoz U."/>
            <person name="Brodie E.L."/>
            <person name="Williams K.H."/>
            <person name="Hubbard S.S."/>
            <person name="Banfield J.F."/>
        </authorList>
    </citation>
    <scope>NUCLEOTIDE SEQUENCE [LARGE SCALE GENOMIC DNA]</scope>
</reference>
<accession>A0A1G2FER9</accession>
<evidence type="ECO:0000313" key="2">
    <source>
        <dbReference type="EMBL" id="OGZ36297.1"/>
    </source>
</evidence>
<dbReference type="Proteomes" id="UP000177061">
    <property type="component" value="Unassembled WGS sequence"/>
</dbReference>
<gene>
    <name evidence="2" type="ORF">A3J64_03035</name>
</gene>